<organism evidence="1 2">
    <name type="scientific">Streptomyces uncialis</name>
    <dbReference type="NCBI Taxonomy" id="1048205"/>
    <lineage>
        <taxon>Bacteria</taxon>
        <taxon>Bacillati</taxon>
        <taxon>Actinomycetota</taxon>
        <taxon>Actinomycetes</taxon>
        <taxon>Kitasatosporales</taxon>
        <taxon>Streptomycetaceae</taxon>
        <taxon>Streptomyces</taxon>
    </lineage>
</organism>
<keyword evidence="2" id="KW-1185">Reference proteome</keyword>
<dbReference type="AlphaFoldDB" id="A0A1Q4V987"/>
<accession>A0A1Q4V987</accession>
<reference evidence="1 2" key="1">
    <citation type="submission" date="2015-06" db="EMBL/GenBank/DDBJ databases">
        <title>Cloning and characterization of the uncialamcin biosynthetic gene cluster.</title>
        <authorList>
            <person name="Yan X."/>
            <person name="Huang T."/>
            <person name="Ge H."/>
            <person name="Shen B."/>
        </authorList>
    </citation>
    <scope>NUCLEOTIDE SEQUENCE [LARGE SCALE GENOMIC DNA]</scope>
    <source>
        <strain evidence="1 2">DCA2648</strain>
    </source>
</reference>
<name>A0A1Q4V987_9ACTN</name>
<protein>
    <submittedName>
        <fullName evidence="1">Uncharacterized protein</fullName>
    </submittedName>
</protein>
<sequence length="123" mass="14377">MPDRHQSRNTRLVIDRLSQRTVSEIVRLERTRNYLQPGDVGAALRLWKDYVHRTERELWRDDELGHVDWYCCGNPFRARILLDGAMQAMSQRGARELRKIVEMLDEALGPSVPATDRHGHRTS</sequence>
<gene>
    <name evidence="1" type="ORF">AB852_16010</name>
</gene>
<proteinExistence type="predicted"/>
<dbReference type="EMBL" id="LFBV01000003">
    <property type="protein sequence ID" value="OKH94319.1"/>
    <property type="molecule type" value="Genomic_DNA"/>
</dbReference>
<evidence type="ECO:0000313" key="2">
    <source>
        <dbReference type="Proteomes" id="UP000186455"/>
    </source>
</evidence>
<comment type="caution">
    <text evidence="1">The sequence shown here is derived from an EMBL/GenBank/DDBJ whole genome shotgun (WGS) entry which is preliminary data.</text>
</comment>
<dbReference type="Proteomes" id="UP000186455">
    <property type="component" value="Unassembled WGS sequence"/>
</dbReference>
<evidence type="ECO:0000313" key="1">
    <source>
        <dbReference type="EMBL" id="OKH94319.1"/>
    </source>
</evidence>